<accession>A0A395R2U7</accession>
<dbReference type="Pfam" id="PF16931">
    <property type="entry name" value="Phage_holin_8"/>
    <property type="match status" value="1"/>
</dbReference>
<evidence type="ECO:0008006" key="4">
    <source>
        <dbReference type="Google" id="ProtNLM"/>
    </source>
</evidence>
<protein>
    <recommendedName>
        <fullName evidence="4">Phage holin</fullName>
    </recommendedName>
</protein>
<dbReference type="EMBL" id="LMAZ01000003">
    <property type="protein sequence ID" value="RGP54423.1"/>
    <property type="molecule type" value="Genomic_DNA"/>
</dbReference>
<name>A0A395R2U7_9PSED</name>
<keyword evidence="1" id="KW-1133">Transmembrane helix</keyword>
<dbReference type="InterPro" id="IPR032637">
    <property type="entry name" value="Phage_holin-like"/>
</dbReference>
<comment type="caution">
    <text evidence="2">The sequence shown here is derived from an EMBL/GenBank/DDBJ whole genome shotgun (WGS) entry which is preliminary data.</text>
</comment>
<dbReference type="RefSeq" id="WP_118130820.1">
    <property type="nucleotide sequence ID" value="NZ_LMAZ01000003.1"/>
</dbReference>
<evidence type="ECO:0000313" key="3">
    <source>
        <dbReference type="Proteomes" id="UP000265411"/>
    </source>
</evidence>
<dbReference type="AlphaFoldDB" id="A0A395R2U7"/>
<evidence type="ECO:0000313" key="2">
    <source>
        <dbReference type="EMBL" id="RGP54423.1"/>
    </source>
</evidence>
<organism evidence="2 3">
    <name type="scientific">Pseudomonas abyssi</name>
    <dbReference type="NCBI Taxonomy" id="170540"/>
    <lineage>
        <taxon>Bacteria</taxon>
        <taxon>Pseudomonadati</taxon>
        <taxon>Pseudomonadota</taxon>
        <taxon>Gammaproteobacteria</taxon>
        <taxon>Pseudomonadales</taxon>
        <taxon>Pseudomonadaceae</taxon>
        <taxon>Pseudomonas</taxon>
    </lineage>
</organism>
<gene>
    <name evidence="2" type="ORF">ASB58_11115</name>
</gene>
<keyword evidence="1" id="KW-0812">Transmembrane</keyword>
<dbReference type="OrthoDB" id="6694073at2"/>
<feature type="transmembrane region" description="Helical" evidence="1">
    <location>
        <begin position="52"/>
        <end position="69"/>
    </location>
</feature>
<keyword evidence="1" id="KW-0472">Membrane</keyword>
<reference evidence="2 3" key="1">
    <citation type="journal article" date="2018" name="Syst. Appl. Microbiol.">
        <title>Pseudomonas gallaeciensis sp. nov., isolated from crude-oil-contaminated intertidal sand samples after the Prestige oil spill.</title>
        <authorList>
            <person name="Mulet M."/>
            <person name="Sanchez D."/>
            <person name="Rodriguez A.C."/>
            <person name="Nogales B."/>
            <person name="Bosch R."/>
            <person name="Busquets A."/>
            <person name="Gomila M."/>
            <person name="Lalucat J."/>
            <person name="Garcia-Valdes E."/>
        </authorList>
    </citation>
    <scope>NUCLEOTIDE SEQUENCE [LARGE SCALE GENOMIC DNA]</scope>
    <source>
        <strain evidence="2 3">V113</strain>
    </source>
</reference>
<dbReference type="Proteomes" id="UP000265411">
    <property type="component" value="Unassembled WGS sequence"/>
</dbReference>
<feature type="transmembrane region" description="Helical" evidence="1">
    <location>
        <begin position="29"/>
        <end position="45"/>
    </location>
</feature>
<evidence type="ECO:0000256" key="1">
    <source>
        <dbReference type="SAM" id="Phobius"/>
    </source>
</evidence>
<feature type="transmembrane region" description="Helical" evidence="1">
    <location>
        <begin position="81"/>
        <end position="100"/>
    </location>
</feature>
<keyword evidence="3" id="KW-1185">Reference proteome</keyword>
<proteinExistence type="predicted"/>
<sequence length="118" mass="12056">MPEPTTSTAAAVVVGTGIGAASLLPGVDGNALMGALLGAALVAYARKELKPWQRLGGLCFSALVGYLMATEMVNQTPIKDTGAGAFIGAIVIVPLGLKLMEWVDKLEIATLFKRGNGG</sequence>